<evidence type="ECO:0000313" key="2">
    <source>
        <dbReference type="EMBL" id="MCQ6962876.1"/>
    </source>
</evidence>
<dbReference type="AlphaFoldDB" id="A0AAE3HA82"/>
<sequence>MKLRLESVFETVHADAVLRSLEPELETPVTERSRMEMRADGSGLHLVINADDIISMRSSLNTWLRLVQVACEVASLQEELAD</sequence>
<dbReference type="EMBL" id="JTEO01000004">
    <property type="protein sequence ID" value="MCQ6962876.1"/>
    <property type="molecule type" value="Genomic_DNA"/>
</dbReference>
<keyword evidence="3" id="KW-1185">Reference proteome</keyword>
<accession>A0AAE3HA82</accession>
<dbReference type="InterPro" id="IPR015419">
    <property type="entry name" value="CTAG/Pcc1"/>
</dbReference>
<dbReference type="Gene3D" id="3.30.310.50">
    <property type="entry name" value="Alpha-D-phosphohexomutase, C-terminal domain"/>
    <property type="match status" value="1"/>
</dbReference>
<gene>
    <name evidence="2" type="ORF">PV02_07245</name>
</gene>
<dbReference type="NCBIfam" id="NF011470">
    <property type="entry name" value="PRK14887.1"/>
    <property type="match status" value="1"/>
</dbReference>
<evidence type="ECO:0008006" key="4">
    <source>
        <dbReference type="Google" id="ProtNLM"/>
    </source>
</evidence>
<organism evidence="2 3">
    <name type="scientific">Methanolobus chelungpuianus</name>
    <dbReference type="NCBI Taxonomy" id="502115"/>
    <lineage>
        <taxon>Archaea</taxon>
        <taxon>Methanobacteriati</taxon>
        <taxon>Methanobacteriota</taxon>
        <taxon>Stenosarchaea group</taxon>
        <taxon>Methanomicrobia</taxon>
        <taxon>Methanosarcinales</taxon>
        <taxon>Methanosarcinaceae</taxon>
        <taxon>Methanolobus</taxon>
    </lineage>
</organism>
<comment type="caution">
    <text evidence="2">The sequence shown here is derived from an EMBL/GenBank/DDBJ whole genome shotgun (WGS) entry which is preliminary data.</text>
</comment>
<name>A0AAE3HA82_9EURY</name>
<protein>
    <recommendedName>
        <fullName evidence="4">KEOPS complex Pcc1-like subunit</fullName>
    </recommendedName>
</protein>
<dbReference type="Pfam" id="PF09341">
    <property type="entry name" value="Pcc1"/>
    <property type="match status" value="1"/>
</dbReference>
<proteinExistence type="inferred from homology"/>
<dbReference type="Proteomes" id="UP001206983">
    <property type="component" value="Unassembled WGS sequence"/>
</dbReference>
<reference evidence="2 3" key="1">
    <citation type="journal article" date="2011" name="Appl. Environ. Microbiol.">
        <title>Methanogenic archaea isolated from Taiwan's Chelungpu fault.</title>
        <authorList>
            <person name="Wu S.Y."/>
            <person name="Lai M.C."/>
        </authorList>
    </citation>
    <scope>NUCLEOTIDE SEQUENCE [LARGE SCALE GENOMIC DNA]</scope>
    <source>
        <strain evidence="2 3">St545Mb</strain>
    </source>
</reference>
<comment type="similarity">
    <text evidence="1">Belongs to the CTAG/PCC1 family.</text>
</comment>
<evidence type="ECO:0000313" key="3">
    <source>
        <dbReference type="Proteomes" id="UP001206983"/>
    </source>
</evidence>
<evidence type="ECO:0000256" key="1">
    <source>
        <dbReference type="ARBA" id="ARBA00007073"/>
    </source>
</evidence>